<protein>
    <submittedName>
        <fullName evidence="6">AraC family transcriptional regulator</fullName>
    </submittedName>
</protein>
<dbReference type="SUPFAM" id="SSF52317">
    <property type="entry name" value="Class I glutamine amidotransferase-like"/>
    <property type="match status" value="1"/>
</dbReference>
<evidence type="ECO:0000313" key="8">
    <source>
        <dbReference type="Proteomes" id="UP000075609"/>
    </source>
</evidence>
<organism evidence="6 7">
    <name type="scientific">Vibrio cidicii</name>
    <dbReference type="NCBI Taxonomy" id="1763883"/>
    <lineage>
        <taxon>Bacteria</taxon>
        <taxon>Pseudomonadati</taxon>
        <taxon>Pseudomonadota</taxon>
        <taxon>Gammaproteobacteria</taxon>
        <taxon>Vibrionales</taxon>
        <taxon>Vibrionaceae</taxon>
        <taxon>Vibrio</taxon>
    </lineage>
</organism>
<evidence type="ECO:0000313" key="7">
    <source>
        <dbReference type="Proteomes" id="UP000075346"/>
    </source>
</evidence>
<dbReference type="InterPro" id="IPR018060">
    <property type="entry name" value="HTH_AraC"/>
</dbReference>
<keyword evidence="1" id="KW-0805">Transcription regulation</keyword>
<dbReference type="SUPFAM" id="SSF46689">
    <property type="entry name" value="Homeodomain-like"/>
    <property type="match status" value="2"/>
</dbReference>
<feature type="domain" description="HTH araC/xylS-type" evidence="4">
    <location>
        <begin position="216"/>
        <end position="318"/>
    </location>
</feature>
<dbReference type="InterPro" id="IPR052158">
    <property type="entry name" value="INH-QAR"/>
</dbReference>
<evidence type="ECO:0000313" key="6">
    <source>
        <dbReference type="EMBL" id="KYN87195.1"/>
    </source>
</evidence>
<dbReference type="PANTHER" id="PTHR43130:SF11">
    <property type="entry name" value="TRANSCRIPTIONAL REGULATORY PROTEIN"/>
    <property type="match status" value="1"/>
</dbReference>
<dbReference type="RefSeq" id="WP_061893066.1">
    <property type="nucleotide sequence ID" value="NZ_CAXYEW010000029.1"/>
</dbReference>
<gene>
    <name evidence="5" type="ORF">ATY35_15660</name>
    <name evidence="6" type="ORF">ATY37_18235</name>
</gene>
<evidence type="ECO:0000256" key="2">
    <source>
        <dbReference type="ARBA" id="ARBA00023125"/>
    </source>
</evidence>
<dbReference type="Pfam" id="PF12833">
    <property type="entry name" value="HTH_18"/>
    <property type="match status" value="1"/>
</dbReference>
<keyword evidence="8" id="KW-1185">Reference proteome</keyword>
<dbReference type="GeneID" id="95678113"/>
<dbReference type="PROSITE" id="PS00041">
    <property type="entry name" value="HTH_ARAC_FAMILY_1"/>
    <property type="match status" value="1"/>
</dbReference>
<dbReference type="AlphaFoldDB" id="A0A151KVV0"/>
<proteinExistence type="predicted"/>
<dbReference type="InterPro" id="IPR029062">
    <property type="entry name" value="Class_I_gatase-like"/>
</dbReference>
<keyword evidence="3" id="KW-0804">Transcription</keyword>
<dbReference type="InterPro" id="IPR020449">
    <property type="entry name" value="Tscrpt_reg_AraC-type_HTH"/>
</dbReference>
<evidence type="ECO:0000256" key="1">
    <source>
        <dbReference type="ARBA" id="ARBA00023015"/>
    </source>
</evidence>
<keyword evidence="2" id="KW-0238">DNA-binding</keyword>
<dbReference type="SMART" id="SM00342">
    <property type="entry name" value="HTH_ARAC"/>
    <property type="match status" value="1"/>
</dbReference>
<dbReference type="Gene3D" id="1.10.10.60">
    <property type="entry name" value="Homeodomain-like"/>
    <property type="match status" value="2"/>
</dbReference>
<dbReference type="InterPro" id="IPR002818">
    <property type="entry name" value="DJ-1/PfpI"/>
</dbReference>
<sequence>MQTKPLTFTALAFAGGPLTSITGPVEILTISAHLAGAPPPIINIVTQDNQPIVGIGGVVVQPTIDIQAVKHTDVLLVGSVGFPDQNLASVTQSTLDWIHQWGECDIPIVSICSGAFVLAKANLLHDVKATTHWFYANLFRELFPQTKLHAERRVTCDKNRFCTSGVYEYNDVMMHIVEQMFGQTIRQQCTQFIFGDLERVQQNTLASFVPLRQHNDELIHHLQDWLHAEPGSALSVSELADKVHLSERQMKRRFKAATGQSPIHYIQQVKLSVAKDWLEKSKKTIEEISHDVGYEDTRYFRELFKKMNGLTPLEYRKRYQHL</sequence>
<dbReference type="EMBL" id="LOBR01000049">
    <property type="protein sequence ID" value="KYN87195.1"/>
    <property type="molecule type" value="Genomic_DNA"/>
</dbReference>
<evidence type="ECO:0000259" key="4">
    <source>
        <dbReference type="PROSITE" id="PS01124"/>
    </source>
</evidence>
<dbReference type="Gene3D" id="3.40.50.880">
    <property type="match status" value="1"/>
</dbReference>
<reference evidence="6 8" key="1">
    <citation type="submission" date="2015-12" db="EMBL/GenBank/DDBJ databases">
        <authorList>
            <person name="Tarr C.L."/>
            <person name="Gladney L.M."/>
        </authorList>
    </citation>
    <scope>NUCLEOTIDE SEQUENCE</scope>
    <source>
        <strain evidence="5 8">1048-83</strain>
        <strain evidence="6">2538-88</strain>
    </source>
</reference>
<dbReference type="GO" id="GO:0043565">
    <property type="term" value="F:sequence-specific DNA binding"/>
    <property type="evidence" value="ECO:0007669"/>
    <property type="project" value="InterPro"/>
</dbReference>
<dbReference type="PRINTS" id="PR00032">
    <property type="entry name" value="HTHARAC"/>
</dbReference>
<dbReference type="GO" id="GO:0003700">
    <property type="term" value="F:DNA-binding transcription factor activity"/>
    <property type="evidence" value="ECO:0007669"/>
    <property type="project" value="InterPro"/>
</dbReference>
<dbReference type="Proteomes" id="UP000075346">
    <property type="component" value="Unassembled WGS sequence"/>
</dbReference>
<dbReference type="InterPro" id="IPR018062">
    <property type="entry name" value="HTH_AraC-typ_CS"/>
</dbReference>
<dbReference type="PROSITE" id="PS01124">
    <property type="entry name" value="HTH_ARAC_FAMILY_2"/>
    <property type="match status" value="1"/>
</dbReference>
<dbReference type="Pfam" id="PF01965">
    <property type="entry name" value="DJ-1_PfpI"/>
    <property type="match status" value="1"/>
</dbReference>
<comment type="caution">
    <text evidence="6">The sequence shown here is derived from an EMBL/GenBank/DDBJ whole genome shotgun (WGS) entry which is preliminary data.</text>
</comment>
<reference evidence="7" key="2">
    <citation type="submission" date="2015-12" db="EMBL/GenBank/DDBJ databases">
        <authorList>
            <person name="Shamseldin A."/>
            <person name="Moawad H."/>
            <person name="Abd El-Rahim W.M."/>
            <person name="Sadowsky M.J."/>
        </authorList>
    </citation>
    <scope>NUCLEOTIDE SEQUENCE [LARGE SCALE GENOMIC DNA]</scope>
    <source>
        <strain evidence="7">2538-88</strain>
    </source>
</reference>
<dbReference type="EMBL" id="LOBP01000145">
    <property type="protein sequence ID" value="KYN85734.1"/>
    <property type="molecule type" value="Genomic_DNA"/>
</dbReference>
<dbReference type="PANTHER" id="PTHR43130">
    <property type="entry name" value="ARAC-FAMILY TRANSCRIPTIONAL REGULATOR"/>
    <property type="match status" value="1"/>
</dbReference>
<dbReference type="InterPro" id="IPR009057">
    <property type="entry name" value="Homeodomain-like_sf"/>
</dbReference>
<accession>A0A151KVV0</accession>
<dbReference type="Proteomes" id="UP000075609">
    <property type="component" value="Unassembled WGS sequence"/>
</dbReference>
<evidence type="ECO:0000256" key="3">
    <source>
        <dbReference type="ARBA" id="ARBA00023163"/>
    </source>
</evidence>
<name>A0A151KVV0_9VIBR</name>
<evidence type="ECO:0000313" key="5">
    <source>
        <dbReference type="EMBL" id="KYN85734.1"/>
    </source>
</evidence>